<dbReference type="PANTHER" id="PTHR43750">
    <property type="entry name" value="UDP-GLUCOSE 6-DEHYDROGENASE TUAD"/>
    <property type="match status" value="1"/>
</dbReference>
<dbReference type="InterPro" id="IPR017476">
    <property type="entry name" value="UDP-Glc/GDP-Man"/>
</dbReference>
<evidence type="ECO:0000259" key="11">
    <source>
        <dbReference type="SMART" id="SM00984"/>
    </source>
</evidence>
<proteinExistence type="inferred from homology"/>
<evidence type="ECO:0000256" key="8">
    <source>
        <dbReference type="PIRSR" id="PIRSR500134-1"/>
    </source>
</evidence>
<comment type="similarity">
    <text evidence="2 7">Belongs to the UDP-glucose/GDP-mannose dehydrogenase family.</text>
</comment>
<dbReference type="GO" id="GO:0006065">
    <property type="term" value="P:UDP-glucuronate biosynthetic process"/>
    <property type="evidence" value="ECO:0007669"/>
    <property type="project" value="UniProtKB-UniPathway"/>
</dbReference>
<evidence type="ECO:0000256" key="9">
    <source>
        <dbReference type="PIRSR" id="PIRSR500134-2"/>
    </source>
</evidence>
<dbReference type="Gene3D" id="1.20.5.100">
    <property type="entry name" value="Cytochrome c1, transmembrane anchor, C-terminal"/>
    <property type="match status" value="1"/>
</dbReference>
<dbReference type="UniPathway" id="UPA00038">
    <property type="reaction ID" value="UER00491"/>
</dbReference>
<feature type="binding site" evidence="10">
    <location>
        <position position="54"/>
    </location>
    <ligand>
        <name>NAD(+)</name>
        <dbReference type="ChEBI" id="CHEBI:57540"/>
    </ligand>
</feature>
<dbReference type="Gene3D" id="3.40.50.720">
    <property type="entry name" value="NAD(P)-binding Rossmann-like Domain"/>
    <property type="match status" value="2"/>
</dbReference>
<evidence type="ECO:0000256" key="4">
    <source>
        <dbReference type="ARBA" id="ARBA00023002"/>
    </source>
</evidence>
<dbReference type="NCBIfam" id="TIGR03026">
    <property type="entry name" value="NDP-sugDHase"/>
    <property type="match status" value="1"/>
</dbReference>
<keyword evidence="5 7" id="KW-0520">NAD</keyword>
<feature type="active site" description="Nucleophile" evidence="8">
    <location>
        <position position="285"/>
    </location>
</feature>
<dbReference type="Proteomes" id="UP000266340">
    <property type="component" value="Unassembled WGS sequence"/>
</dbReference>
<dbReference type="InterPro" id="IPR036291">
    <property type="entry name" value="NAD(P)-bd_dom_sf"/>
</dbReference>
<feature type="binding site" evidence="10">
    <location>
        <position position="59"/>
    </location>
    <ligand>
        <name>NAD(+)</name>
        <dbReference type="ChEBI" id="CHEBI:57540"/>
    </ligand>
</feature>
<evidence type="ECO:0000256" key="5">
    <source>
        <dbReference type="ARBA" id="ARBA00023027"/>
    </source>
</evidence>
<gene>
    <name evidence="12" type="ORF">D3H35_29885</name>
</gene>
<feature type="binding site" evidence="10">
    <location>
        <position position="352"/>
    </location>
    <ligand>
        <name>NAD(+)</name>
        <dbReference type="ChEBI" id="CHEBI:57540"/>
    </ligand>
</feature>
<dbReference type="Pfam" id="PF03721">
    <property type="entry name" value="UDPG_MGDP_dh_N"/>
    <property type="match status" value="1"/>
</dbReference>
<evidence type="ECO:0000256" key="2">
    <source>
        <dbReference type="ARBA" id="ARBA00006601"/>
    </source>
</evidence>
<protein>
    <recommendedName>
        <fullName evidence="3 7">UDP-glucose 6-dehydrogenase</fullName>
        <ecNumber evidence="3 7">1.1.1.22</ecNumber>
    </recommendedName>
</protein>
<evidence type="ECO:0000256" key="10">
    <source>
        <dbReference type="PIRSR" id="PIRSR500134-3"/>
    </source>
</evidence>
<evidence type="ECO:0000256" key="3">
    <source>
        <dbReference type="ARBA" id="ARBA00012954"/>
    </source>
</evidence>
<dbReference type="PIRSF" id="PIRSF500134">
    <property type="entry name" value="UDPglc_DH_bac"/>
    <property type="match status" value="1"/>
</dbReference>
<dbReference type="AlphaFoldDB" id="A0A398CCU9"/>
<keyword evidence="4 7" id="KW-0560">Oxidoreductase</keyword>
<accession>A0A398CCU9</accession>
<feature type="binding site" evidence="10">
    <location>
        <position position="146"/>
    </location>
    <ligand>
        <name>NAD(+)</name>
        <dbReference type="ChEBI" id="CHEBI:57540"/>
    </ligand>
</feature>
<dbReference type="GO" id="GO:0003979">
    <property type="term" value="F:UDP-glucose 6-dehydrogenase activity"/>
    <property type="evidence" value="ECO:0007669"/>
    <property type="project" value="UniProtKB-EC"/>
</dbReference>
<dbReference type="InterPro" id="IPR036220">
    <property type="entry name" value="UDP-Glc/GDP-Man_DH_C_sf"/>
</dbReference>
<evidence type="ECO:0000256" key="1">
    <source>
        <dbReference type="ARBA" id="ARBA00004701"/>
    </source>
</evidence>
<dbReference type="EMBL" id="QXJM01000063">
    <property type="protein sequence ID" value="RIE00245.1"/>
    <property type="molecule type" value="Genomic_DNA"/>
</dbReference>
<keyword evidence="13" id="KW-1185">Reference proteome</keyword>
<dbReference type="SUPFAM" id="SSF51735">
    <property type="entry name" value="NAD(P)-binding Rossmann-fold domains"/>
    <property type="match status" value="1"/>
</dbReference>
<feature type="binding site" evidence="9">
    <location>
        <position position="229"/>
    </location>
    <ligand>
        <name>substrate</name>
    </ligand>
</feature>
<dbReference type="PIRSF" id="PIRSF000124">
    <property type="entry name" value="UDPglc_GDPman_dh"/>
    <property type="match status" value="1"/>
</dbReference>
<dbReference type="SUPFAM" id="SSF52413">
    <property type="entry name" value="UDP-glucose/GDP-mannose dehydrogenase C-terminal domain"/>
    <property type="match status" value="1"/>
</dbReference>
<evidence type="ECO:0000313" key="12">
    <source>
        <dbReference type="EMBL" id="RIE00245.1"/>
    </source>
</evidence>
<dbReference type="PANTHER" id="PTHR43750:SF3">
    <property type="entry name" value="UDP-GLUCOSE 6-DEHYDROGENASE TUAD"/>
    <property type="match status" value="1"/>
</dbReference>
<dbReference type="InterPro" id="IPR008927">
    <property type="entry name" value="6-PGluconate_DH-like_C_sf"/>
</dbReference>
<dbReference type="EC" id="1.1.1.22" evidence="3 7"/>
<feature type="binding site" evidence="9">
    <location>
        <begin position="177"/>
        <end position="180"/>
    </location>
    <ligand>
        <name>substrate</name>
    </ligand>
</feature>
<organism evidence="12 13">
    <name type="scientific">Cohnella faecalis</name>
    <dbReference type="NCBI Taxonomy" id="2315694"/>
    <lineage>
        <taxon>Bacteria</taxon>
        <taxon>Bacillati</taxon>
        <taxon>Bacillota</taxon>
        <taxon>Bacilli</taxon>
        <taxon>Bacillales</taxon>
        <taxon>Paenibacillaceae</taxon>
        <taxon>Cohnella</taxon>
    </lineage>
</organism>
<feature type="binding site" evidence="9">
    <location>
        <position position="282"/>
    </location>
    <ligand>
        <name>substrate</name>
    </ligand>
</feature>
<dbReference type="Pfam" id="PF03720">
    <property type="entry name" value="UDPG_MGDP_dh_C"/>
    <property type="match status" value="1"/>
</dbReference>
<evidence type="ECO:0000256" key="6">
    <source>
        <dbReference type="ARBA" id="ARBA00047473"/>
    </source>
</evidence>
<comment type="pathway">
    <text evidence="1">Nucleotide-sugar biosynthesis; UDP-alpha-D-glucuronate biosynthesis; UDP-alpha-D-glucuronate from UDP-alpha-D-glucose: step 1/1.</text>
</comment>
<dbReference type="GO" id="GO:0051287">
    <property type="term" value="F:NAD binding"/>
    <property type="evidence" value="ECO:0007669"/>
    <property type="project" value="InterPro"/>
</dbReference>
<dbReference type="InterPro" id="IPR014026">
    <property type="entry name" value="UDP-Glc/GDP-Man_DH_dimer"/>
</dbReference>
<feature type="binding site" evidence="10">
    <location>
        <position position="180"/>
    </location>
    <ligand>
        <name>NAD(+)</name>
        <dbReference type="ChEBI" id="CHEBI:57540"/>
    </ligand>
</feature>
<feature type="binding site" evidence="10">
    <location>
        <position position="110"/>
    </location>
    <ligand>
        <name>NAD(+)</name>
        <dbReference type="ChEBI" id="CHEBI:57540"/>
    </ligand>
</feature>
<comment type="caution">
    <text evidence="12">The sequence shown here is derived from an EMBL/GenBank/DDBJ whole genome shotgun (WGS) entry which is preliminary data.</text>
</comment>
<name>A0A398CCU9_9BACL</name>
<feature type="binding site" evidence="9">
    <location>
        <position position="345"/>
    </location>
    <ligand>
        <name>substrate</name>
    </ligand>
</feature>
<feature type="binding site" evidence="10">
    <location>
        <position position="288"/>
    </location>
    <ligand>
        <name>NAD(+)</name>
        <dbReference type="ChEBI" id="CHEBI:57540"/>
    </ligand>
</feature>
<dbReference type="SMART" id="SM00984">
    <property type="entry name" value="UDPG_MGDP_dh_C"/>
    <property type="match status" value="1"/>
</dbReference>
<dbReference type="SUPFAM" id="SSF48179">
    <property type="entry name" value="6-phosphogluconate dehydrogenase C-terminal domain-like"/>
    <property type="match status" value="1"/>
</dbReference>
<dbReference type="InterPro" id="IPR001732">
    <property type="entry name" value="UDP-Glc/GDP-Man_DH_N"/>
</dbReference>
<dbReference type="InterPro" id="IPR028357">
    <property type="entry name" value="UDPglc_DH_bac"/>
</dbReference>
<feature type="domain" description="UDP-glucose/GDP-mannose dehydrogenase C-terminal" evidence="11">
    <location>
        <begin position="338"/>
        <end position="442"/>
    </location>
</feature>
<dbReference type="Pfam" id="PF00984">
    <property type="entry name" value="UDPG_MGDP_dh"/>
    <property type="match status" value="1"/>
</dbReference>
<sequence>MPFHSHATLLAFNRYPKKPGRNAFMKIAVIGTGVVGLTTGAGFADLGHSVLCVDIDAAKIAQLSKGLVPYYEPGLQELVTRNLDAGRLQFGGAPSHALRDAELLFVAVGTPTDDHGEMSLASLWSVIDRLEPWTGDSVKMIAIKSTVPVGTADRVEARLRSRLPEECLVDVASVPEFMREGSAVRDFFDPSRIVIGVASPETGARLELLHRRLPGGIIVTDRRSSELAKLASNAFLAVKISYANEMAALAEQTGADYPSVAKIMGHDPRIGPLFLNAGLGFGGSCLPKDTRALVRLADEAGAPQTLVAAAVRANVMLPLRTVRKLEAALSDPGRRKVALLGLAFKPGTDDMREAPSLRLAAELLRRNPGVRLTAYDPAAGEAARKLLPGAVKICATAEEALTGADAAIIVTEWREFRLFQAEDFKKWMNRPIIIDGRNSLDSEALNAQGVVCIGAGRLPAIPVEQIRLPGELLPKS</sequence>
<reference evidence="12 13" key="1">
    <citation type="submission" date="2018-09" db="EMBL/GenBank/DDBJ databases">
        <title>Cohnella cavernae sp. nov., isolated from a karst cave.</title>
        <authorList>
            <person name="Zhu H."/>
        </authorList>
    </citation>
    <scope>NUCLEOTIDE SEQUENCE [LARGE SCALE GENOMIC DNA]</scope>
    <source>
        <strain evidence="12 13">K2E09-144</strain>
    </source>
</reference>
<evidence type="ECO:0000256" key="7">
    <source>
        <dbReference type="PIRNR" id="PIRNR000124"/>
    </source>
</evidence>
<evidence type="ECO:0000313" key="13">
    <source>
        <dbReference type="Proteomes" id="UP000266340"/>
    </source>
</evidence>
<dbReference type="InterPro" id="IPR014027">
    <property type="entry name" value="UDP-Glc/GDP-Man_DH_C"/>
</dbReference>
<dbReference type="GO" id="GO:0000271">
    <property type="term" value="P:polysaccharide biosynthetic process"/>
    <property type="evidence" value="ECO:0007669"/>
    <property type="project" value="InterPro"/>
</dbReference>
<feature type="binding site" evidence="9">
    <location>
        <begin position="274"/>
        <end position="278"/>
    </location>
    <ligand>
        <name>substrate</name>
    </ligand>
</feature>
<comment type="catalytic activity">
    <reaction evidence="6 7">
        <text>UDP-alpha-D-glucose + 2 NAD(+) + H2O = UDP-alpha-D-glucuronate + 2 NADH + 3 H(+)</text>
        <dbReference type="Rhea" id="RHEA:23596"/>
        <dbReference type="ChEBI" id="CHEBI:15377"/>
        <dbReference type="ChEBI" id="CHEBI:15378"/>
        <dbReference type="ChEBI" id="CHEBI:57540"/>
        <dbReference type="ChEBI" id="CHEBI:57945"/>
        <dbReference type="ChEBI" id="CHEBI:58052"/>
        <dbReference type="ChEBI" id="CHEBI:58885"/>
        <dbReference type="EC" id="1.1.1.22"/>
    </reaction>
</comment>